<dbReference type="PANTHER" id="PTHR48187">
    <property type="entry name" value="LD21810P"/>
    <property type="match status" value="1"/>
</dbReference>
<feature type="region of interest" description="Disordered" evidence="1">
    <location>
        <begin position="492"/>
        <end position="518"/>
    </location>
</feature>
<dbReference type="PANTHER" id="PTHR48187:SF2">
    <property type="entry name" value="LD21810P"/>
    <property type="match status" value="1"/>
</dbReference>
<feature type="compositionally biased region" description="Low complexity" evidence="1">
    <location>
        <begin position="1254"/>
        <end position="1271"/>
    </location>
</feature>
<dbReference type="Gene3D" id="3.40.50.1820">
    <property type="entry name" value="alpha/beta hydrolase"/>
    <property type="match status" value="1"/>
</dbReference>
<feature type="compositionally biased region" description="Polar residues" evidence="1">
    <location>
        <begin position="913"/>
        <end position="927"/>
    </location>
</feature>
<feature type="region of interest" description="Disordered" evidence="1">
    <location>
        <begin position="738"/>
        <end position="770"/>
    </location>
</feature>
<dbReference type="SUPFAM" id="SSF52540">
    <property type="entry name" value="P-loop containing nucleoside triphosphate hydrolases"/>
    <property type="match status" value="1"/>
</dbReference>
<dbReference type="Proteomes" id="UP001302676">
    <property type="component" value="Unassembled WGS sequence"/>
</dbReference>
<dbReference type="RefSeq" id="XP_062632767.1">
    <property type="nucleotide sequence ID" value="XM_062782346.1"/>
</dbReference>
<feature type="compositionally biased region" description="Polar residues" evidence="1">
    <location>
        <begin position="1182"/>
        <end position="1193"/>
    </location>
</feature>
<feature type="compositionally biased region" description="Pro residues" evidence="1">
    <location>
        <begin position="1195"/>
        <end position="1215"/>
    </location>
</feature>
<accession>A0AAN6UX02</accession>
<proteinExistence type="predicted"/>
<feature type="region of interest" description="Disordered" evidence="1">
    <location>
        <begin position="85"/>
        <end position="114"/>
    </location>
</feature>
<keyword evidence="3" id="KW-1185">Reference proteome</keyword>
<dbReference type="EMBL" id="MU853666">
    <property type="protein sequence ID" value="KAK4139396.1"/>
    <property type="molecule type" value="Genomic_DNA"/>
</dbReference>
<dbReference type="GeneID" id="87818959"/>
<dbReference type="Gene3D" id="3.40.50.300">
    <property type="entry name" value="P-loop containing nucleotide triphosphate hydrolases"/>
    <property type="match status" value="1"/>
</dbReference>
<feature type="region of interest" description="Disordered" evidence="1">
    <location>
        <begin position="883"/>
        <end position="934"/>
    </location>
</feature>
<evidence type="ECO:0000313" key="2">
    <source>
        <dbReference type="EMBL" id="KAK4139396.1"/>
    </source>
</evidence>
<dbReference type="SUPFAM" id="SSF53474">
    <property type="entry name" value="alpha/beta-Hydrolases"/>
    <property type="match status" value="1"/>
</dbReference>
<protein>
    <submittedName>
        <fullName evidence="2">Uncharacterized protein</fullName>
    </submittedName>
</protein>
<feature type="compositionally biased region" description="Pro residues" evidence="1">
    <location>
        <begin position="1393"/>
        <end position="1405"/>
    </location>
</feature>
<comment type="caution">
    <text evidence="2">The sequence shown here is derived from an EMBL/GenBank/DDBJ whole genome shotgun (WGS) entry which is preliminary data.</text>
</comment>
<feature type="region of interest" description="Disordered" evidence="1">
    <location>
        <begin position="358"/>
        <end position="405"/>
    </location>
</feature>
<feature type="region of interest" description="Disordered" evidence="1">
    <location>
        <begin position="1120"/>
        <end position="1277"/>
    </location>
</feature>
<sequence>MATRREPSQHGITTVYHHPKAQADILFIHGLGGNPGRTWKATSNDVFWPTDLLPASLGDNLPVNILTYGYNAEVFSWFWEKPKPTTSTATGNDGDDNRTGSGKPKPKNPSTDPIHQHAHTLIAQLTSHRQSQNTARLPLIWVAHSLGGVLAKRALLYSHEVLTARMAEYRSIFISTYAMIFLGTPHDGSDLATLGRWVRGGLGTVLPRRVFDSESVLLGTLVPGGEVLGEISDRFLEVYQRFEMHMVWENWKTDLGVTKALIVKRQSAAPQLPGVFRYGIEATHSGMCKFDSVSASGYGTLSTAMRKWVGDAPSTILVRWAHEDEDRRRIIQREGLERVAAEYRAAGLDPPEQLAFVQTDPLDPTRPILQSPTSTTTPLPRSNNPTPSNPSNDPPFIHPTTIRPNDYTVGRTAELHQLHTLLTDPRRRAHGTAAVLIQCLTGGGKTHLAREYVFRYREHYKGGVFWVPAGSRRELETWFGWVAKGVGIDTSVPVQEKNGSSSSSDTKKSGSRSSTRDTPPLVHAVRRWLNTHPHWLLVLDDIHFDTPGLADFIPDDAPPNTSLLYTSTERAVKGDQRFLGNPSVLELGLLPAAEAQQLFLEIAAPRRRPWSDAEKELVRELVELMGRLPLMVQFAAQHVAHTGEPLAGFVRMYRRKPGARALEPYRMLRKGLEERGEHAALNLMCLLVFFGGMVPVEMVVFGLPGLDKATPIKTRDAALGTTTLNNTLKILKRTSLLDRADSSQPPSPASTSLTSSFERPAPTATTAGAAGTSAGTEYLDLLSMHNVTRAYFIDWLREKKQILFWLKNAITLWSRAYDEASRRMREDPVAVGVADDYRRFGVHGEKLLANWEMFAKRRREVGEVRGELERRLGEIRGCVERLAERDSQGHNTELDEDKGKGRVQPASVFDRVSASSQTDSYDSQPSGLDSPLDGPEFPGLAIGVDFETGFRQQQQPQRALPYPDNQVMPTAPEFGGEDMENERDDDQDTMVLSTTGTQVHVGGTNADADEVGSVISRLADHRNPHDTQQDVTAMVEDWQRDLPHHRVVQWQRQSQHKHRVRLRAGGWQEEHSKSGPWLGLTYDDTLGLSVQRDEEARPELHERTQSEAEMDLNRIKMASSVASSPRLGSVGSPTARGSSTAKGSSTARGSWVGGLGVWSPWGSMRKKQSPVGGVPEELPAGPQQQHAQTQTPDRLSPPQPQPQQPPNIFPTPNPYPRSTNSSPGPNPRATATASPFPPPSFSGIPTDDLLPSRPSVSVSGQPGQPGQQQPATGGGPVVVRHWNTFVYHPHGTPISNTSGVDWSSSDWSGSPDPMSLSYPTFPSYQRYPPGDGPVPASFIRGNSVVGNAGNPPFQSYPVQRQQRQQGQPLSFDDARYYYPSTTTNTATAGPIPGQSPGPGPGPGPVPGSGSGSRSPIRAQRIPTANATRLKKRMPLSTSRPVVSYTMTEPDPRLEPVLSDGEGEMEEEMVGLGLRSDITYLNLDLNTNTYISSSSSNTHNTHNTNTPNRC</sequence>
<feature type="compositionally biased region" description="Low complexity" evidence="1">
    <location>
        <begin position="371"/>
        <end position="391"/>
    </location>
</feature>
<reference evidence="2" key="2">
    <citation type="submission" date="2023-05" db="EMBL/GenBank/DDBJ databases">
        <authorList>
            <consortium name="Lawrence Berkeley National Laboratory"/>
            <person name="Steindorff A."/>
            <person name="Hensen N."/>
            <person name="Bonometti L."/>
            <person name="Westerberg I."/>
            <person name="Brannstrom I.O."/>
            <person name="Guillou S."/>
            <person name="Cros-Aarteil S."/>
            <person name="Calhoun S."/>
            <person name="Haridas S."/>
            <person name="Kuo A."/>
            <person name="Mondo S."/>
            <person name="Pangilinan J."/>
            <person name="Riley R."/>
            <person name="Labutti K."/>
            <person name="Andreopoulos B."/>
            <person name="Lipzen A."/>
            <person name="Chen C."/>
            <person name="Yanf M."/>
            <person name="Daum C."/>
            <person name="Ng V."/>
            <person name="Clum A."/>
            <person name="Ohm R."/>
            <person name="Martin F."/>
            <person name="Silar P."/>
            <person name="Natvig D."/>
            <person name="Lalanne C."/>
            <person name="Gautier V."/>
            <person name="Ament-Velasquez S.L."/>
            <person name="Kruys A."/>
            <person name="Hutchinson M.I."/>
            <person name="Powell A.J."/>
            <person name="Barry K."/>
            <person name="Miller A.N."/>
            <person name="Grigoriev I.V."/>
            <person name="Debuchy R."/>
            <person name="Gladieux P."/>
            <person name="Thoren M.H."/>
            <person name="Johannesson H."/>
        </authorList>
    </citation>
    <scope>NUCLEOTIDE SEQUENCE</scope>
    <source>
        <strain evidence="2">CBS 141.50</strain>
    </source>
</reference>
<feature type="region of interest" description="Disordered" evidence="1">
    <location>
        <begin position="1291"/>
        <end position="1312"/>
    </location>
</feature>
<reference evidence="2" key="1">
    <citation type="journal article" date="2023" name="Mol. Phylogenet. Evol.">
        <title>Genome-scale phylogeny and comparative genomics of the fungal order Sordariales.</title>
        <authorList>
            <person name="Hensen N."/>
            <person name="Bonometti L."/>
            <person name="Westerberg I."/>
            <person name="Brannstrom I.O."/>
            <person name="Guillou S."/>
            <person name="Cros-Aarteil S."/>
            <person name="Calhoun S."/>
            <person name="Haridas S."/>
            <person name="Kuo A."/>
            <person name="Mondo S."/>
            <person name="Pangilinan J."/>
            <person name="Riley R."/>
            <person name="LaButti K."/>
            <person name="Andreopoulos B."/>
            <person name="Lipzen A."/>
            <person name="Chen C."/>
            <person name="Yan M."/>
            <person name="Daum C."/>
            <person name="Ng V."/>
            <person name="Clum A."/>
            <person name="Steindorff A."/>
            <person name="Ohm R.A."/>
            <person name="Martin F."/>
            <person name="Silar P."/>
            <person name="Natvig D.O."/>
            <person name="Lalanne C."/>
            <person name="Gautier V."/>
            <person name="Ament-Velasquez S.L."/>
            <person name="Kruys A."/>
            <person name="Hutchinson M.I."/>
            <person name="Powell A.J."/>
            <person name="Barry K."/>
            <person name="Miller A.N."/>
            <person name="Grigoriev I.V."/>
            <person name="Debuchy R."/>
            <person name="Gladieux P."/>
            <person name="Hiltunen Thoren M."/>
            <person name="Johannesson H."/>
        </authorList>
    </citation>
    <scope>NUCLEOTIDE SEQUENCE</scope>
    <source>
        <strain evidence="2">CBS 141.50</strain>
    </source>
</reference>
<dbReference type="InterPro" id="IPR029058">
    <property type="entry name" value="AB_hydrolase_fold"/>
</dbReference>
<organism evidence="2 3">
    <name type="scientific">Dichotomopilus funicola</name>
    <dbReference type="NCBI Taxonomy" id="1934379"/>
    <lineage>
        <taxon>Eukaryota</taxon>
        <taxon>Fungi</taxon>
        <taxon>Dikarya</taxon>
        <taxon>Ascomycota</taxon>
        <taxon>Pezizomycotina</taxon>
        <taxon>Sordariomycetes</taxon>
        <taxon>Sordariomycetidae</taxon>
        <taxon>Sordariales</taxon>
        <taxon>Chaetomiaceae</taxon>
        <taxon>Dichotomopilus</taxon>
    </lineage>
</organism>
<feature type="region of interest" description="Disordered" evidence="1">
    <location>
        <begin position="1340"/>
        <end position="1431"/>
    </location>
</feature>
<gene>
    <name evidence="2" type="ORF">C8A04DRAFT_33147</name>
</gene>
<name>A0AAN6UX02_9PEZI</name>
<feature type="compositionally biased region" description="Polar residues" evidence="1">
    <location>
        <begin position="1131"/>
        <end position="1148"/>
    </location>
</feature>
<evidence type="ECO:0000313" key="3">
    <source>
        <dbReference type="Proteomes" id="UP001302676"/>
    </source>
</evidence>
<evidence type="ECO:0000256" key="1">
    <source>
        <dbReference type="SAM" id="MobiDB-lite"/>
    </source>
</evidence>
<feature type="compositionally biased region" description="Low complexity" evidence="1">
    <location>
        <begin position="1298"/>
        <end position="1312"/>
    </location>
</feature>
<dbReference type="InterPro" id="IPR027417">
    <property type="entry name" value="P-loop_NTPase"/>
</dbReference>